<feature type="compositionally biased region" description="Basic and acidic residues" evidence="1">
    <location>
        <begin position="51"/>
        <end position="61"/>
    </location>
</feature>
<reference evidence="2 3" key="1">
    <citation type="journal article" date="2018" name="Proc. R. Soc. B">
        <title>A non-coding region near Follistatin controls head colour polymorphism in the Gouldian finch.</title>
        <authorList>
            <person name="Toomey M.B."/>
            <person name="Marques C.I."/>
            <person name="Andrade P."/>
            <person name="Araujo P.M."/>
            <person name="Sabatino S."/>
            <person name="Gazda M.A."/>
            <person name="Afonso S."/>
            <person name="Lopes R.J."/>
            <person name="Corbo J.C."/>
            <person name="Carneiro M."/>
        </authorList>
    </citation>
    <scope>NUCLEOTIDE SEQUENCE [LARGE SCALE GENOMIC DNA]</scope>
    <source>
        <strain evidence="2">Red01</strain>
        <tissue evidence="2">Muscle</tissue>
    </source>
</reference>
<organism evidence="2 3">
    <name type="scientific">Chloebia gouldiae</name>
    <name type="common">Gouldian finch</name>
    <name type="synonym">Erythrura gouldiae</name>
    <dbReference type="NCBI Taxonomy" id="44316"/>
    <lineage>
        <taxon>Eukaryota</taxon>
        <taxon>Metazoa</taxon>
        <taxon>Chordata</taxon>
        <taxon>Craniata</taxon>
        <taxon>Vertebrata</taxon>
        <taxon>Euteleostomi</taxon>
        <taxon>Archelosauria</taxon>
        <taxon>Archosauria</taxon>
        <taxon>Dinosauria</taxon>
        <taxon>Saurischia</taxon>
        <taxon>Theropoda</taxon>
        <taxon>Coelurosauria</taxon>
        <taxon>Aves</taxon>
        <taxon>Neognathae</taxon>
        <taxon>Neoaves</taxon>
        <taxon>Telluraves</taxon>
        <taxon>Australaves</taxon>
        <taxon>Passeriformes</taxon>
        <taxon>Passeroidea</taxon>
        <taxon>Passeridae</taxon>
        <taxon>Chloebia</taxon>
    </lineage>
</organism>
<evidence type="ECO:0000313" key="3">
    <source>
        <dbReference type="Proteomes" id="UP000276834"/>
    </source>
</evidence>
<accession>A0A3L8RSW1</accession>
<evidence type="ECO:0000313" key="2">
    <source>
        <dbReference type="EMBL" id="RLV84371.1"/>
    </source>
</evidence>
<dbReference type="Proteomes" id="UP000276834">
    <property type="component" value="Unassembled WGS sequence"/>
</dbReference>
<feature type="compositionally biased region" description="Basic and acidic residues" evidence="1">
    <location>
        <begin position="104"/>
        <end position="117"/>
    </location>
</feature>
<evidence type="ECO:0000256" key="1">
    <source>
        <dbReference type="SAM" id="MobiDB-lite"/>
    </source>
</evidence>
<feature type="region of interest" description="Disordered" evidence="1">
    <location>
        <begin position="42"/>
        <end position="117"/>
    </location>
</feature>
<gene>
    <name evidence="2" type="ORF">DV515_00016292</name>
</gene>
<proteinExistence type="predicted"/>
<sequence>MGSAMACETLVRCELCGEVGGESSLCPGPLLMPLCFSRLKGPGTRLGGPADPERPELRSRDAAASLPTSTETRQRRQKDRHWSGEMKSSKQCKPCMSRQLEPFPEEKMGKWSRAEGW</sequence>
<protein>
    <submittedName>
        <fullName evidence="2">Uncharacterized protein</fullName>
    </submittedName>
</protein>
<comment type="caution">
    <text evidence="2">The sequence shown here is derived from an EMBL/GenBank/DDBJ whole genome shotgun (WGS) entry which is preliminary data.</text>
</comment>
<keyword evidence="3" id="KW-1185">Reference proteome</keyword>
<name>A0A3L8RSW1_CHLGU</name>
<dbReference type="EMBL" id="QUSF01000282">
    <property type="protein sequence ID" value="RLV84371.1"/>
    <property type="molecule type" value="Genomic_DNA"/>
</dbReference>
<dbReference type="AlphaFoldDB" id="A0A3L8RSW1"/>